<name>A0A7W9G298_9ACTN</name>
<gene>
    <name evidence="2" type="ORF">HD596_002550</name>
</gene>
<reference evidence="2 3" key="1">
    <citation type="submission" date="2020-08" db="EMBL/GenBank/DDBJ databases">
        <title>Sequencing the genomes of 1000 actinobacteria strains.</title>
        <authorList>
            <person name="Klenk H.-P."/>
        </authorList>
    </citation>
    <scope>NUCLEOTIDE SEQUENCE [LARGE SCALE GENOMIC DNA]</scope>
    <source>
        <strain evidence="2 3">DSM 45507</strain>
    </source>
</reference>
<proteinExistence type="predicted"/>
<evidence type="ECO:0000313" key="2">
    <source>
        <dbReference type="EMBL" id="MBB5775794.1"/>
    </source>
</evidence>
<comment type="caution">
    <text evidence="2">The sequence shown here is derived from an EMBL/GenBank/DDBJ whole genome shotgun (WGS) entry which is preliminary data.</text>
</comment>
<dbReference type="RefSeq" id="WP_185069425.1">
    <property type="nucleotide sequence ID" value="NZ_JACHMB010000001.1"/>
</dbReference>
<protein>
    <recommendedName>
        <fullName evidence="1">DUF7711 domain-containing protein</fullName>
    </recommendedName>
</protein>
<evidence type="ECO:0000313" key="3">
    <source>
        <dbReference type="Proteomes" id="UP000579153"/>
    </source>
</evidence>
<accession>A0A7W9G298</accession>
<sequence>MRYRRAVERLRQLAQACDQTRRVPADQPFLRAAHVFGDLLTGADPIDHLEIVLVLNLPPEEVTWGSQPPGTAWLVDFLRLDKGGVAYWWRSHLDPVENHRIHDPVRFWSLDGPEQDVLDALAERRFDRVREVASRPQEEPAQVAGELQAALDHLRAVRDSYWDRQWRRRHRTLGRYPEHHLWEAVQGYLDLLDAHEEIRLPPESAEG</sequence>
<dbReference type="AlphaFoldDB" id="A0A7W9G298"/>
<dbReference type="EMBL" id="JACHMB010000001">
    <property type="protein sequence ID" value="MBB5775794.1"/>
    <property type="molecule type" value="Genomic_DNA"/>
</dbReference>
<organism evidence="2 3">
    <name type="scientific">Nonomuraea jabiensis</name>
    <dbReference type="NCBI Taxonomy" id="882448"/>
    <lineage>
        <taxon>Bacteria</taxon>
        <taxon>Bacillati</taxon>
        <taxon>Actinomycetota</taxon>
        <taxon>Actinomycetes</taxon>
        <taxon>Streptosporangiales</taxon>
        <taxon>Streptosporangiaceae</taxon>
        <taxon>Nonomuraea</taxon>
    </lineage>
</organism>
<feature type="domain" description="DUF7711" evidence="1">
    <location>
        <begin position="1"/>
        <end position="196"/>
    </location>
</feature>
<dbReference type="Proteomes" id="UP000579153">
    <property type="component" value="Unassembled WGS sequence"/>
</dbReference>
<evidence type="ECO:0000259" key="1">
    <source>
        <dbReference type="Pfam" id="PF24821"/>
    </source>
</evidence>
<dbReference type="Pfam" id="PF24821">
    <property type="entry name" value="DUF7711"/>
    <property type="match status" value="1"/>
</dbReference>
<keyword evidence="3" id="KW-1185">Reference proteome</keyword>
<dbReference type="InterPro" id="IPR056128">
    <property type="entry name" value="DUF7711"/>
</dbReference>